<sequence>MAKIEDEHVKIWSSRRTMIRGALYTARAAAAVRGKFGGDGSPDSTGAAAKNAVLLTAFAVAAGAATIRIGGRAALLSVLGLDFMADSGIKGSLDGGLDFVQNAGVYKYLLFAAGWLASKTLCADFLSVILALISGILFGGVVEGAAASVVCATLASVVGFQLARTQLRDRVIEQVEKRPALRAVERAVSKGGFKTVLTLRLAPLLPIPLGAYNYVYGVTSLSLGEFTAGTFLGSIKPYLLDSYLGVFGKSLVDGGGGGGGGNDAVLLGTFAVAVLIGTLASELAGRTWDELSAEASSSGGGDGDAAAAPLRWNEMMGIARDELPPPVRQWDDKTSAAEGLIWGVVQEEWERLQRNRSGGEEEEEEPPPPCPPPLTAAGGVDMGVYIAESWAFNGALFRALGEYSDPAKAPEPQ</sequence>
<evidence type="ECO:0000256" key="1">
    <source>
        <dbReference type="SAM" id="MobiDB-lite"/>
    </source>
</evidence>
<dbReference type="InterPro" id="IPR032816">
    <property type="entry name" value="VTT_dom"/>
</dbReference>
<dbReference type="PANTHER" id="PTHR46826:SF1">
    <property type="entry name" value="TVP38_TMEM64 FAMILY MEMBRANE PROTEIN YDJX"/>
    <property type="match status" value="1"/>
</dbReference>
<feature type="domain" description="VTT" evidence="3">
    <location>
        <begin position="127"/>
        <end position="246"/>
    </location>
</feature>
<keyword evidence="2" id="KW-0472">Membrane</keyword>
<accession>A0A836CC84</accession>
<proteinExistence type="predicted"/>
<keyword evidence="2" id="KW-0812">Transmembrane</keyword>
<evidence type="ECO:0000259" key="3">
    <source>
        <dbReference type="Pfam" id="PF09335"/>
    </source>
</evidence>
<feature type="region of interest" description="Disordered" evidence="1">
    <location>
        <begin position="352"/>
        <end position="378"/>
    </location>
</feature>
<protein>
    <submittedName>
        <fullName evidence="4">Hypothetical UPF0043 protein</fullName>
    </submittedName>
</protein>
<dbReference type="Proteomes" id="UP000664859">
    <property type="component" value="Unassembled WGS sequence"/>
</dbReference>
<organism evidence="4 5">
    <name type="scientific">Tribonema minus</name>
    <dbReference type="NCBI Taxonomy" id="303371"/>
    <lineage>
        <taxon>Eukaryota</taxon>
        <taxon>Sar</taxon>
        <taxon>Stramenopiles</taxon>
        <taxon>Ochrophyta</taxon>
        <taxon>PX clade</taxon>
        <taxon>Xanthophyceae</taxon>
        <taxon>Tribonematales</taxon>
        <taxon>Tribonemataceae</taxon>
        <taxon>Tribonema</taxon>
    </lineage>
</organism>
<evidence type="ECO:0000313" key="5">
    <source>
        <dbReference type="Proteomes" id="UP000664859"/>
    </source>
</evidence>
<reference evidence="4" key="1">
    <citation type="submission" date="2021-02" db="EMBL/GenBank/DDBJ databases">
        <title>First Annotated Genome of the Yellow-green Alga Tribonema minus.</title>
        <authorList>
            <person name="Mahan K.M."/>
        </authorList>
    </citation>
    <scope>NUCLEOTIDE SEQUENCE</scope>
    <source>
        <strain evidence="4">UTEX B ZZ1240</strain>
    </source>
</reference>
<dbReference type="Pfam" id="PF09335">
    <property type="entry name" value="VTT_dom"/>
    <property type="match status" value="1"/>
</dbReference>
<dbReference type="AlphaFoldDB" id="A0A836CC84"/>
<name>A0A836CC84_9STRA</name>
<dbReference type="EMBL" id="JAFCMP010000401">
    <property type="protein sequence ID" value="KAG5180252.1"/>
    <property type="molecule type" value="Genomic_DNA"/>
</dbReference>
<dbReference type="OrthoDB" id="166803at2759"/>
<keyword evidence="2" id="KW-1133">Transmembrane helix</keyword>
<evidence type="ECO:0000256" key="2">
    <source>
        <dbReference type="SAM" id="Phobius"/>
    </source>
</evidence>
<comment type="caution">
    <text evidence="4">The sequence shown here is derived from an EMBL/GenBank/DDBJ whole genome shotgun (WGS) entry which is preliminary data.</text>
</comment>
<dbReference type="InterPro" id="IPR053240">
    <property type="entry name" value="VTT_domain"/>
</dbReference>
<dbReference type="PANTHER" id="PTHR46826">
    <property type="match status" value="1"/>
</dbReference>
<keyword evidence="5" id="KW-1185">Reference proteome</keyword>
<feature type="transmembrane region" description="Helical" evidence="2">
    <location>
        <begin position="121"/>
        <end position="139"/>
    </location>
</feature>
<gene>
    <name evidence="4" type="ORF">JKP88DRAFT_349606</name>
</gene>
<evidence type="ECO:0000313" key="4">
    <source>
        <dbReference type="EMBL" id="KAG5180252.1"/>
    </source>
</evidence>